<dbReference type="InterPro" id="IPR008181">
    <property type="entry name" value="dUTPase"/>
</dbReference>
<dbReference type="UniPathway" id="UPA00610">
    <property type="reaction ID" value="UER00666"/>
</dbReference>
<organism evidence="7 8">
    <name type="scientific">Porphyra umbilicalis</name>
    <name type="common">Purple laver</name>
    <name type="synonym">Red alga</name>
    <dbReference type="NCBI Taxonomy" id="2786"/>
    <lineage>
        <taxon>Eukaryota</taxon>
        <taxon>Rhodophyta</taxon>
        <taxon>Bangiophyceae</taxon>
        <taxon>Bangiales</taxon>
        <taxon>Bangiaceae</taxon>
        <taxon>Porphyra</taxon>
    </lineage>
</organism>
<keyword evidence="5" id="KW-0460">Magnesium</keyword>
<keyword evidence="5" id="KW-0479">Metal-binding</keyword>
<evidence type="ECO:0000259" key="6">
    <source>
        <dbReference type="Pfam" id="PF00692"/>
    </source>
</evidence>
<dbReference type="InterPro" id="IPR033704">
    <property type="entry name" value="dUTPase_trimeric"/>
</dbReference>
<evidence type="ECO:0000313" key="7">
    <source>
        <dbReference type="EMBL" id="OSX69510.1"/>
    </source>
</evidence>
<dbReference type="CDD" id="cd07557">
    <property type="entry name" value="trimeric_dUTPase"/>
    <property type="match status" value="1"/>
</dbReference>
<dbReference type="EMBL" id="KV919516">
    <property type="protein sequence ID" value="OSX69510.1"/>
    <property type="molecule type" value="Genomic_DNA"/>
</dbReference>
<dbReference type="OrthoDB" id="10261072at2759"/>
<accession>A0A1X6NLT9</accession>
<dbReference type="InterPro" id="IPR036157">
    <property type="entry name" value="dUTPase-like_sf"/>
</dbReference>
<evidence type="ECO:0000256" key="1">
    <source>
        <dbReference type="ARBA" id="ARBA00005142"/>
    </source>
</evidence>
<dbReference type="PANTHER" id="PTHR11241:SF0">
    <property type="entry name" value="DEOXYURIDINE 5'-TRIPHOSPHATE NUCLEOTIDOHYDROLASE"/>
    <property type="match status" value="1"/>
</dbReference>
<dbReference type="NCBIfam" id="NF001862">
    <property type="entry name" value="PRK00601.1"/>
    <property type="match status" value="1"/>
</dbReference>
<evidence type="ECO:0000256" key="5">
    <source>
        <dbReference type="RuleBase" id="RU367024"/>
    </source>
</evidence>
<keyword evidence="3 5" id="KW-0378">Hydrolase</keyword>
<evidence type="ECO:0000256" key="2">
    <source>
        <dbReference type="ARBA" id="ARBA00006581"/>
    </source>
</evidence>
<reference evidence="7 8" key="1">
    <citation type="submission" date="2017-03" db="EMBL/GenBank/DDBJ databases">
        <title>WGS assembly of Porphyra umbilicalis.</title>
        <authorList>
            <person name="Brawley S.H."/>
            <person name="Blouin N.A."/>
            <person name="Ficko-Blean E."/>
            <person name="Wheeler G.L."/>
            <person name="Lohr M."/>
            <person name="Goodson H.V."/>
            <person name="Jenkins J.W."/>
            <person name="Blaby-Haas C.E."/>
            <person name="Helliwell K.E."/>
            <person name="Chan C."/>
            <person name="Marriage T."/>
            <person name="Bhattacharya D."/>
            <person name="Klein A.S."/>
            <person name="Badis Y."/>
            <person name="Brodie J."/>
            <person name="Cao Y."/>
            <person name="Collen J."/>
            <person name="Dittami S.M."/>
            <person name="Gachon C.M."/>
            <person name="Green B.R."/>
            <person name="Karpowicz S."/>
            <person name="Kim J.W."/>
            <person name="Kudahl U."/>
            <person name="Lin S."/>
            <person name="Michel G."/>
            <person name="Mittag M."/>
            <person name="Olson B.J."/>
            <person name="Pangilinan J."/>
            <person name="Peng Y."/>
            <person name="Qiu H."/>
            <person name="Shu S."/>
            <person name="Singer J.T."/>
            <person name="Smith A.G."/>
            <person name="Sprecher B.N."/>
            <person name="Wagner V."/>
            <person name="Wang W."/>
            <person name="Wang Z.-Y."/>
            <person name="Yan J."/>
            <person name="Yarish C."/>
            <person name="Zoeuner-Riek S."/>
            <person name="Zhuang Y."/>
            <person name="Zou Y."/>
            <person name="Lindquist E.A."/>
            <person name="Grimwood J."/>
            <person name="Barry K."/>
            <person name="Rokhsar D.S."/>
            <person name="Schmutz J."/>
            <person name="Stiller J.W."/>
            <person name="Grossman A.R."/>
            <person name="Prochnik S.E."/>
        </authorList>
    </citation>
    <scope>NUCLEOTIDE SEQUENCE [LARGE SCALE GENOMIC DNA]</scope>
    <source>
        <strain evidence="7">4086291</strain>
    </source>
</reference>
<dbReference type="GO" id="GO:0006226">
    <property type="term" value="P:dUMP biosynthetic process"/>
    <property type="evidence" value="ECO:0007669"/>
    <property type="project" value="UniProtKB-UniRule"/>
</dbReference>
<dbReference type="NCBIfam" id="TIGR00576">
    <property type="entry name" value="dut"/>
    <property type="match status" value="1"/>
</dbReference>
<dbReference type="AlphaFoldDB" id="A0A1X6NLT9"/>
<comment type="catalytic activity">
    <reaction evidence="5">
        <text>dUTP + H2O = dUMP + diphosphate + H(+)</text>
        <dbReference type="Rhea" id="RHEA:10248"/>
        <dbReference type="ChEBI" id="CHEBI:15377"/>
        <dbReference type="ChEBI" id="CHEBI:15378"/>
        <dbReference type="ChEBI" id="CHEBI:33019"/>
        <dbReference type="ChEBI" id="CHEBI:61555"/>
        <dbReference type="ChEBI" id="CHEBI:246422"/>
        <dbReference type="EC" id="3.6.1.23"/>
    </reaction>
</comment>
<comment type="function">
    <text evidence="5">Involved in nucleotide metabolism via production of dUMP, the immediate precursor of thymidine nucleotides, and decreases the intracellular concentration of dUTP so that uracil cannot be incorporated into DNA.</text>
</comment>
<dbReference type="PANTHER" id="PTHR11241">
    <property type="entry name" value="DEOXYURIDINE 5'-TRIPHOSPHATE NUCLEOTIDOHYDROLASE"/>
    <property type="match status" value="1"/>
</dbReference>
<comment type="similarity">
    <text evidence="2 5">Belongs to the dUTPase family.</text>
</comment>
<evidence type="ECO:0000256" key="4">
    <source>
        <dbReference type="ARBA" id="ARBA00023080"/>
    </source>
</evidence>
<comment type="cofactor">
    <cofactor evidence="5">
        <name>Mg(2+)</name>
        <dbReference type="ChEBI" id="CHEBI:18420"/>
    </cofactor>
</comment>
<dbReference type="SUPFAM" id="SSF51283">
    <property type="entry name" value="dUTPase-like"/>
    <property type="match status" value="1"/>
</dbReference>
<protein>
    <recommendedName>
        <fullName evidence="5">Deoxyuridine 5'-triphosphate nucleotidohydrolase</fullName>
        <shortName evidence="5">dUTPase</shortName>
        <ecNumber evidence="5">3.6.1.23</ecNumber>
    </recommendedName>
    <alternativeName>
        <fullName evidence="5">dUTP pyrophosphatase</fullName>
    </alternativeName>
</protein>
<gene>
    <name evidence="7" type="ORF">BU14_1443s0001</name>
</gene>
<sequence length="218" mass="22649">MRTVSVAAAAIPSPVFVSPALHVTVGSTRVARTLLRRPPCFSPQRSRRTPLPATPPLPIMMQDASALSGAPSMRVQLLDPRAVAPARGSATAAGYDLSALEDGSVPARGRALLRTGLAIALPTDVYGRVAPRSGLAWKKGLDVGAGVIDSDYRGEVRVLLFNLSDEDIHIKAGDRIAQLILERISTPAVVVVESLEATERGAGGFGSTGMGAPVPTQG</sequence>
<name>A0A1X6NLT9_PORUM</name>
<feature type="domain" description="dUTPase-like" evidence="6">
    <location>
        <begin position="83"/>
        <end position="209"/>
    </location>
</feature>
<evidence type="ECO:0000256" key="3">
    <source>
        <dbReference type="ARBA" id="ARBA00022801"/>
    </source>
</evidence>
<dbReference type="EC" id="3.6.1.23" evidence="5"/>
<dbReference type="Pfam" id="PF00692">
    <property type="entry name" value="dUTPase"/>
    <property type="match status" value="1"/>
</dbReference>
<evidence type="ECO:0000313" key="8">
    <source>
        <dbReference type="Proteomes" id="UP000218209"/>
    </source>
</evidence>
<dbReference type="Proteomes" id="UP000218209">
    <property type="component" value="Unassembled WGS sequence"/>
</dbReference>
<keyword evidence="4 5" id="KW-0546">Nucleotide metabolism</keyword>
<comment type="pathway">
    <text evidence="1 5">Pyrimidine metabolism; dUMP biosynthesis; dUMP from dCTP (dUTP route): step 2/2.</text>
</comment>
<dbReference type="InterPro" id="IPR029054">
    <property type="entry name" value="dUTPase-like"/>
</dbReference>
<dbReference type="Gene3D" id="2.70.40.10">
    <property type="match status" value="1"/>
</dbReference>
<dbReference type="GO" id="GO:0004170">
    <property type="term" value="F:dUTP diphosphatase activity"/>
    <property type="evidence" value="ECO:0007669"/>
    <property type="project" value="UniProtKB-UniRule"/>
</dbReference>
<dbReference type="GO" id="GO:0000287">
    <property type="term" value="F:magnesium ion binding"/>
    <property type="evidence" value="ECO:0007669"/>
    <property type="project" value="UniProtKB-UniRule"/>
</dbReference>
<dbReference type="GO" id="GO:0046081">
    <property type="term" value="P:dUTP catabolic process"/>
    <property type="evidence" value="ECO:0007669"/>
    <property type="project" value="UniProtKB-UniRule"/>
</dbReference>
<proteinExistence type="inferred from homology"/>
<keyword evidence="8" id="KW-1185">Reference proteome</keyword>